<organism evidence="2 3">
    <name type="scientific">Genlisea aurea</name>
    <dbReference type="NCBI Taxonomy" id="192259"/>
    <lineage>
        <taxon>Eukaryota</taxon>
        <taxon>Viridiplantae</taxon>
        <taxon>Streptophyta</taxon>
        <taxon>Embryophyta</taxon>
        <taxon>Tracheophyta</taxon>
        <taxon>Spermatophyta</taxon>
        <taxon>Magnoliopsida</taxon>
        <taxon>eudicotyledons</taxon>
        <taxon>Gunneridae</taxon>
        <taxon>Pentapetalae</taxon>
        <taxon>asterids</taxon>
        <taxon>lamiids</taxon>
        <taxon>Lamiales</taxon>
        <taxon>Lentibulariaceae</taxon>
        <taxon>Genlisea</taxon>
    </lineage>
</organism>
<feature type="compositionally biased region" description="Basic and acidic residues" evidence="1">
    <location>
        <begin position="302"/>
        <end position="321"/>
    </location>
</feature>
<feature type="compositionally biased region" description="Basic and acidic residues" evidence="1">
    <location>
        <begin position="206"/>
        <end position="218"/>
    </location>
</feature>
<dbReference type="Proteomes" id="UP000015453">
    <property type="component" value="Unassembled WGS sequence"/>
</dbReference>
<dbReference type="AlphaFoldDB" id="S8CAX0"/>
<keyword evidence="3" id="KW-1185">Reference proteome</keyword>
<feature type="region of interest" description="Disordered" evidence="1">
    <location>
        <begin position="255"/>
        <end position="347"/>
    </location>
</feature>
<sequence>ADARGAVAYVAGLELSQFFQISHPWVGKEHLVCTDDPQSSDQVCMFVEGDLGKAGLKGSHCIVYSFTLFSNLMEALPEASGRGAVVYYLWTGGSVGIFGGSGKGLTAPIALVNTGGFQGGIASSKGIRGGERNSKLYVNAIRFGTDAGAPTPANVQVGVSRPSIPQWEVKDQSQSKEGWVGFMWMSSLWCAIYWMARKMPTPPRNGGRDGEEEPKGQGESDPAPRGSPTTIAGGGDLREMGGSVVEILAAGARGGWWTPQESGDEDQETPVPVQGEGYTGGSCAEEPSELTSPQGDGWEGQEGSREQEGTEFQEIGRDGPERMQAGADEPAGEGGARGTARDAPRGM</sequence>
<evidence type="ECO:0000313" key="2">
    <source>
        <dbReference type="EMBL" id="EPS61526.1"/>
    </source>
</evidence>
<evidence type="ECO:0000313" key="3">
    <source>
        <dbReference type="Proteomes" id="UP000015453"/>
    </source>
</evidence>
<protein>
    <submittedName>
        <fullName evidence="2">Uncharacterized protein</fullName>
    </submittedName>
</protein>
<feature type="non-terminal residue" evidence="2">
    <location>
        <position position="347"/>
    </location>
</feature>
<accession>S8CAX0</accession>
<reference evidence="2 3" key="1">
    <citation type="journal article" date="2013" name="BMC Genomics">
        <title>The miniature genome of a carnivorous plant Genlisea aurea contains a low number of genes and short non-coding sequences.</title>
        <authorList>
            <person name="Leushkin E.V."/>
            <person name="Sutormin R.A."/>
            <person name="Nabieva E.R."/>
            <person name="Penin A.A."/>
            <person name="Kondrashov A.S."/>
            <person name="Logacheva M.D."/>
        </authorList>
    </citation>
    <scope>NUCLEOTIDE SEQUENCE [LARGE SCALE GENOMIC DNA]</scope>
</reference>
<gene>
    <name evidence="2" type="ORF">M569_13271</name>
</gene>
<name>S8CAX0_9LAMI</name>
<comment type="caution">
    <text evidence="2">The sequence shown here is derived from an EMBL/GenBank/DDBJ whole genome shotgun (WGS) entry which is preliminary data.</text>
</comment>
<proteinExistence type="predicted"/>
<feature type="region of interest" description="Disordered" evidence="1">
    <location>
        <begin position="202"/>
        <end position="238"/>
    </location>
</feature>
<feature type="non-terminal residue" evidence="2">
    <location>
        <position position="1"/>
    </location>
</feature>
<evidence type="ECO:0000256" key="1">
    <source>
        <dbReference type="SAM" id="MobiDB-lite"/>
    </source>
</evidence>
<dbReference type="EMBL" id="AUSU01006773">
    <property type="protein sequence ID" value="EPS61526.1"/>
    <property type="molecule type" value="Genomic_DNA"/>
</dbReference>